<proteinExistence type="predicted"/>
<sequence length="24" mass="2828">MEYNLFKIIPSIACPRVCKLQLTF</sequence>
<dbReference type="AlphaFoldDB" id="A0A0A9EPW0"/>
<organism evidence="1">
    <name type="scientific">Arundo donax</name>
    <name type="common">Giant reed</name>
    <name type="synonym">Donax arundinaceus</name>
    <dbReference type="NCBI Taxonomy" id="35708"/>
    <lineage>
        <taxon>Eukaryota</taxon>
        <taxon>Viridiplantae</taxon>
        <taxon>Streptophyta</taxon>
        <taxon>Embryophyta</taxon>
        <taxon>Tracheophyta</taxon>
        <taxon>Spermatophyta</taxon>
        <taxon>Magnoliopsida</taxon>
        <taxon>Liliopsida</taxon>
        <taxon>Poales</taxon>
        <taxon>Poaceae</taxon>
        <taxon>PACMAD clade</taxon>
        <taxon>Arundinoideae</taxon>
        <taxon>Arundineae</taxon>
        <taxon>Arundo</taxon>
    </lineage>
</organism>
<accession>A0A0A9EPW0</accession>
<reference evidence="1" key="1">
    <citation type="submission" date="2014-09" db="EMBL/GenBank/DDBJ databases">
        <authorList>
            <person name="Magalhaes I.L.F."/>
            <person name="Oliveira U."/>
            <person name="Santos F.R."/>
            <person name="Vidigal T.H.D.A."/>
            <person name="Brescovit A.D."/>
            <person name="Santos A.J."/>
        </authorList>
    </citation>
    <scope>NUCLEOTIDE SEQUENCE</scope>
    <source>
        <tissue evidence="1">Shoot tissue taken approximately 20 cm above the soil surface</tissue>
    </source>
</reference>
<dbReference type="EMBL" id="GBRH01195096">
    <property type="protein sequence ID" value="JAE02800.1"/>
    <property type="molecule type" value="Transcribed_RNA"/>
</dbReference>
<reference evidence="1" key="2">
    <citation type="journal article" date="2015" name="Data Brief">
        <title>Shoot transcriptome of the giant reed, Arundo donax.</title>
        <authorList>
            <person name="Barrero R.A."/>
            <person name="Guerrero F.D."/>
            <person name="Moolhuijzen P."/>
            <person name="Goolsby J.A."/>
            <person name="Tidwell J."/>
            <person name="Bellgard S.E."/>
            <person name="Bellgard M.I."/>
        </authorList>
    </citation>
    <scope>NUCLEOTIDE SEQUENCE</scope>
    <source>
        <tissue evidence="1">Shoot tissue taken approximately 20 cm above the soil surface</tissue>
    </source>
</reference>
<evidence type="ECO:0000313" key="1">
    <source>
        <dbReference type="EMBL" id="JAE02800.1"/>
    </source>
</evidence>
<protein>
    <submittedName>
        <fullName evidence="1">Uncharacterized protein</fullName>
    </submittedName>
</protein>
<name>A0A0A9EPW0_ARUDO</name>